<proteinExistence type="predicted"/>
<evidence type="ECO:0000256" key="3">
    <source>
        <dbReference type="PROSITE-ProRule" id="PRU00192"/>
    </source>
</evidence>
<dbReference type="Gene3D" id="2.30.30.40">
    <property type="entry name" value="SH3 Domains"/>
    <property type="match status" value="1"/>
</dbReference>
<evidence type="ECO:0000259" key="4">
    <source>
        <dbReference type="PROSITE" id="PS50002"/>
    </source>
</evidence>
<sequence length="176" mass="20486">MVRELFSRLRKSKKEGELAAERRKRFHHWRSHSRAVELTEERMRQSVTTNKIEPWFGRLFAPQTEQATALYPFSAQTDQEVSFKKGDTLIVEFHQSGAWLEATNMITEKRGFIPANYITLEQNVSQVLEAWQDISRLEAEWKLLMSGLPPGTFILRPSSCKLCVFFNGQYICLSNE</sequence>
<evidence type="ECO:0000256" key="2">
    <source>
        <dbReference type="ARBA" id="ARBA00022999"/>
    </source>
</evidence>
<evidence type="ECO:0000256" key="1">
    <source>
        <dbReference type="ARBA" id="ARBA00022443"/>
    </source>
</evidence>
<dbReference type="AlphaFoldDB" id="A0A3P7LIX4"/>
<evidence type="ECO:0000313" key="6">
    <source>
        <dbReference type="Proteomes" id="UP000281553"/>
    </source>
</evidence>
<dbReference type="PANTHER" id="PTHR46037">
    <property type="entry name" value="PROTEIN ENHANCER OF SEVENLESS 2B"/>
    <property type="match status" value="1"/>
</dbReference>
<dbReference type="SUPFAM" id="SSF50044">
    <property type="entry name" value="SH3-domain"/>
    <property type="match status" value="1"/>
</dbReference>
<dbReference type="InterPro" id="IPR036028">
    <property type="entry name" value="SH3-like_dom_sf"/>
</dbReference>
<keyword evidence="1 3" id="KW-0728">SH3 domain</keyword>
<organism evidence="5 6">
    <name type="scientific">Dibothriocephalus latus</name>
    <name type="common">Fish tapeworm</name>
    <name type="synonym">Diphyllobothrium latum</name>
    <dbReference type="NCBI Taxonomy" id="60516"/>
    <lineage>
        <taxon>Eukaryota</taxon>
        <taxon>Metazoa</taxon>
        <taxon>Spiralia</taxon>
        <taxon>Lophotrochozoa</taxon>
        <taxon>Platyhelminthes</taxon>
        <taxon>Cestoda</taxon>
        <taxon>Eucestoda</taxon>
        <taxon>Diphyllobothriidea</taxon>
        <taxon>Diphyllobothriidae</taxon>
        <taxon>Dibothriocephalus</taxon>
    </lineage>
</organism>
<dbReference type="OrthoDB" id="6282324at2759"/>
<dbReference type="InterPro" id="IPR001452">
    <property type="entry name" value="SH3_domain"/>
</dbReference>
<accession>A0A3P7LIX4</accession>
<keyword evidence="2" id="KW-0727">SH2 domain</keyword>
<reference evidence="5 6" key="1">
    <citation type="submission" date="2018-11" db="EMBL/GenBank/DDBJ databases">
        <authorList>
            <consortium name="Pathogen Informatics"/>
        </authorList>
    </citation>
    <scope>NUCLEOTIDE SEQUENCE [LARGE SCALE GENOMIC DNA]</scope>
</reference>
<keyword evidence="6" id="KW-1185">Reference proteome</keyword>
<dbReference type="PRINTS" id="PR00452">
    <property type="entry name" value="SH3DOMAIN"/>
</dbReference>
<protein>
    <recommendedName>
        <fullName evidence="4">SH3 domain-containing protein</fullName>
    </recommendedName>
</protein>
<dbReference type="SMART" id="SM00326">
    <property type="entry name" value="SH3"/>
    <property type="match status" value="1"/>
</dbReference>
<dbReference type="PROSITE" id="PS50002">
    <property type="entry name" value="SH3"/>
    <property type="match status" value="1"/>
</dbReference>
<feature type="domain" description="SH3" evidence="4">
    <location>
        <begin position="62"/>
        <end position="123"/>
    </location>
</feature>
<dbReference type="Pfam" id="PF00018">
    <property type="entry name" value="SH3_1"/>
    <property type="match status" value="1"/>
</dbReference>
<gene>
    <name evidence="5" type="ORF">DILT_LOCUS9171</name>
</gene>
<dbReference type="EMBL" id="UYRU01056164">
    <property type="protein sequence ID" value="VDN13340.1"/>
    <property type="molecule type" value="Genomic_DNA"/>
</dbReference>
<dbReference type="Proteomes" id="UP000281553">
    <property type="component" value="Unassembled WGS sequence"/>
</dbReference>
<dbReference type="InterPro" id="IPR043539">
    <property type="entry name" value="Grb2-like"/>
</dbReference>
<name>A0A3P7LIX4_DIBLA</name>
<evidence type="ECO:0000313" key="5">
    <source>
        <dbReference type="EMBL" id="VDN13340.1"/>
    </source>
</evidence>